<evidence type="ECO:0000313" key="8">
    <source>
        <dbReference type="Proteomes" id="UP000001572"/>
    </source>
</evidence>
<reference evidence="8" key="1">
    <citation type="journal article" date="2016" name="Genome Announc.">
        <title>Complete genome sequence of Alkaliphilus metalliredigens strain QYMF, an alkaliphilic and metal-reducing bacterium isolated from borax-contaminated leachate ponds.</title>
        <authorList>
            <person name="Hwang C."/>
            <person name="Copeland A."/>
            <person name="Lucas S."/>
            <person name="Lapidus A."/>
            <person name="Barry K."/>
            <person name="Detter J.C."/>
            <person name="Glavina Del Rio T."/>
            <person name="Hammon N."/>
            <person name="Israni S."/>
            <person name="Dalin E."/>
            <person name="Tice H."/>
            <person name="Pitluck S."/>
            <person name="Chertkov O."/>
            <person name="Brettin T."/>
            <person name="Bruce D."/>
            <person name="Han C."/>
            <person name="Schmutz J."/>
            <person name="Larimer F."/>
            <person name="Land M.L."/>
            <person name="Hauser L."/>
            <person name="Kyrpides N."/>
            <person name="Mikhailova N."/>
            <person name="Ye Q."/>
            <person name="Zhou J."/>
            <person name="Richardson P."/>
            <person name="Fields M.W."/>
        </authorList>
    </citation>
    <scope>NUCLEOTIDE SEQUENCE [LARGE SCALE GENOMIC DNA]</scope>
    <source>
        <strain evidence="8">QYMF</strain>
    </source>
</reference>
<sequence length="531" mass="59093">MNIISSLQPKPSIGGDPLKKSSFLFGIILLTIVNFIVRSMGFVYRIILSRLIGAEAIGLYQMVFPFLMVLIAIPTAGIPVAVSKMVAKENSLRNHTGIYKILTIALAIGGTLSLFLSIFVSLRIEWITTEVLKNPRLYYLILFCIPSISLISFSSIIRGFFYGLKDMQPAATAQIIEQLTRIIFVLGYLYYQRPSSPIMSAIIAIIGISIGEFFGLLYLILRFQIKKFKNVPRVIMGPTESMPAISKSLLFIAVPLTLSRLISTLMQTVNAVLIPQRLIVAGYSSIEAVETFGKISGMAMPLLFLPFTVTSALVINLIPNVSEQMALNNVDDVTYKSNLAIRMTLLVAIPTMVVYAIFGNHLAELIYNHEEVGRYLSIISYGTLFLCMQHTISGILHGLGKQVVTTINYMLGMSIQLYCTYILVPNPKYGINGFFIGFLLSTFIIFVLNTISLHRIIKLKVPLIQSVIKPGICALFMIMTMNYSYHFVYGFMHSNTWSTLLASTLGILSYALALLVTKTLEIRTLMNIFRG</sequence>
<proteinExistence type="predicted"/>
<dbReference type="PANTHER" id="PTHR30250">
    <property type="entry name" value="PST FAMILY PREDICTED COLANIC ACID TRANSPORTER"/>
    <property type="match status" value="1"/>
</dbReference>
<dbReference type="PIRSF" id="PIRSF038958">
    <property type="entry name" value="PG_synth_SpoVB"/>
    <property type="match status" value="1"/>
</dbReference>
<dbReference type="STRING" id="293826.Amet_3165"/>
<evidence type="ECO:0000313" key="7">
    <source>
        <dbReference type="EMBL" id="ABR49304.1"/>
    </source>
</evidence>
<dbReference type="KEGG" id="amt:Amet_3165"/>
<keyword evidence="3 6" id="KW-0812">Transmembrane</keyword>
<dbReference type="AlphaFoldDB" id="A6TSY6"/>
<evidence type="ECO:0000256" key="6">
    <source>
        <dbReference type="SAM" id="Phobius"/>
    </source>
</evidence>
<keyword evidence="5 6" id="KW-0472">Membrane</keyword>
<feature type="transmembrane region" description="Helical" evidence="6">
    <location>
        <begin position="59"/>
        <end position="82"/>
    </location>
</feature>
<dbReference type="InterPro" id="IPR024923">
    <property type="entry name" value="PG_synth_SpoVB"/>
</dbReference>
<comment type="subcellular location">
    <subcellularLocation>
        <location evidence="1">Cell membrane</location>
        <topology evidence="1">Multi-pass membrane protein</topology>
    </subcellularLocation>
</comment>
<feature type="transmembrane region" description="Helical" evidence="6">
    <location>
        <begin position="463"/>
        <end position="485"/>
    </location>
</feature>
<dbReference type="InterPro" id="IPR002797">
    <property type="entry name" value="Polysacc_synth"/>
</dbReference>
<feature type="transmembrane region" description="Helical" evidence="6">
    <location>
        <begin position="406"/>
        <end position="424"/>
    </location>
</feature>
<evidence type="ECO:0000256" key="2">
    <source>
        <dbReference type="ARBA" id="ARBA00022475"/>
    </source>
</evidence>
<dbReference type="CDD" id="cd13124">
    <property type="entry name" value="MATE_SpoVB_like"/>
    <property type="match status" value="1"/>
</dbReference>
<feature type="transmembrane region" description="Helical" evidence="6">
    <location>
        <begin position="136"/>
        <end position="161"/>
    </location>
</feature>
<keyword evidence="2" id="KW-1003">Cell membrane</keyword>
<name>A6TSY6_ALKMQ</name>
<gene>
    <name evidence="7" type="ordered locus">Amet_3165</name>
</gene>
<accession>A6TSY6</accession>
<feature type="transmembrane region" description="Helical" evidence="6">
    <location>
        <begin position="298"/>
        <end position="318"/>
    </location>
</feature>
<feature type="transmembrane region" description="Helical" evidence="6">
    <location>
        <begin position="21"/>
        <end position="47"/>
    </location>
</feature>
<protein>
    <submittedName>
        <fullName evidence="7">Polysaccharide biosynthesis protein</fullName>
    </submittedName>
</protein>
<organism evidence="7 8">
    <name type="scientific">Alkaliphilus metalliredigens (strain QYMF)</name>
    <dbReference type="NCBI Taxonomy" id="293826"/>
    <lineage>
        <taxon>Bacteria</taxon>
        <taxon>Bacillati</taxon>
        <taxon>Bacillota</taxon>
        <taxon>Clostridia</taxon>
        <taxon>Peptostreptococcales</taxon>
        <taxon>Natronincolaceae</taxon>
        <taxon>Alkaliphilus</taxon>
    </lineage>
</organism>
<dbReference type="PANTHER" id="PTHR30250:SF21">
    <property type="entry name" value="LIPID II FLIPPASE MURJ"/>
    <property type="match status" value="1"/>
</dbReference>
<feature type="transmembrane region" description="Helical" evidence="6">
    <location>
        <begin position="497"/>
        <end position="516"/>
    </location>
</feature>
<feature type="transmembrane region" description="Helical" evidence="6">
    <location>
        <begin position="102"/>
        <end position="124"/>
    </location>
</feature>
<dbReference type="HOGENOM" id="CLU_022017_2_2_9"/>
<dbReference type="eggNOG" id="COG2244">
    <property type="taxonomic scope" value="Bacteria"/>
</dbReference>
<dbReference type="EMBL" id="CP000724">
    <property type="protein sequence ID" value="ABR49304.1"/>
    <property type="molecule type" value="Genomic_DNA"/>
</dbReference>
<evidence type="ECO:0000256" key="3">
    <source>
        <dbReference type="ARBA" id="ARBA00022692"/>
    </source>
</evidence>
<feature type="transmembrane region" description="Helical" evidence="6">
    <location>
        <begin position="242"/>
        <end position="262"/>
    </location>
</feature>
<feature type="transmembrane region" description="Helical" evidence="6">
    <location>
        <begin position="197"/>
        <end position="221"/>
    </location>
</feature>
<keyword evidence="4 6" id="KW-1133">Transmembrane helix</keyword>
<dbReference type="Proteomes" id="UP000001572">
    <property type="component" value="Chromosome"/>
</dbReference>
<feature type="transmembrane region" description="Helical" evidence="6">
    <location>
        <begin position="430"/>
        <end position="451"/>
    </location>
</feature>
<dbReference type="InterPro" id="IPR050833">
    <property type="entry name" value="Poly_Biosynth_Transport"/>
</dbReference>
<evidence type="ECO:0000256" key="5">
    <source>
        <dbReference type="ARBA" id="ARBA00023136"/>
    </source>
</evidence>
<keyword evidence="8" id="KW-1185">Reference proteome</keyword>
<feature type="transmembrane region" description="Helical" evidence="6">
    <location>
        <begin position="339"/>
        <end position="358"/>
    </location>
</feature>
<feature type="transmembrane region" description="Helical" evidence="6">
    <location>
        <begin position="378"/>
        <end position="399"/>
    </location>
</feature>
<evidence type="ECO:0000256" key="4">
    <source>
        <dbReference type="ARBA" id="ARBA00022989"/>
    </source>
</evidence>
<dbReference type="Pfam" id="PF01943">
    <property type="entry name" value="Polysacc_synt"/>
    <property type="match status" value="1"/>
</dbReference>
<evidence type="ECO:0000256" key="1">
    <source>
        <dbReference type="ARBA" id="ARBA00004651"/>
    </source>
</evidence>
<dbReference type="GO" id="GO:0005886">
    <property type="term" value="C:plasma membrane"/>
    <property type="evidence" value="ECO:0007669"/>
    <property type="project" value="UniProtKB-SubCell"/>
</dbReference>